<dbReference type="PANTHER" id="PTHR11139">
    <property type="entry name" value="ATAXIA TELANGIECTASIA MUTATED ATM -RELATED"/>
    <property type="match status" value="1"/>
</dbReference>
<feature type="region of interest" description="Disordered" evidence="1">
    <location>
        <begin position="1"/>
        <end position="73"/>
    </location>
</feature>
<feature type="compositionally biased region" description="Basic and acidic residues" evidence="1">
    <location>
        <begin position="1"/>
        <end position="13"/>
    </location>
</feature>
<dbReference type="AlphaFoldDB" id="A0A8T1WTH9"/>
<comment type="caution">
    <text evidence="3">The sequence shown here is derived from an EMBL/GenBank/DDBJ whole genome shotgun (WGS) entry which is preliminary data.</text>
</comment>
<feature type="domain" description="FATC" evidence="2">
    <location>
        <begin position="96"/>
        <end position="128"/>
    </location>
</feature>
<evidence type="ECO:0000313" key="3">
    <source>
        <dbReference type="EMBL" id="KAG7395598.1"/>
    </source>
</evidence>
<evidence type="ECO:0000256" key="1">
    <source>
        <dbReference type="SAM" id="MobiDB-lite"/>
    </source>
</evidence>
<name>A0A8T1WTH9_9STRA</name>
<gene>
    <name evidence="3" type="ORF">PHYBOEH_003435</name>
</gene>
<keyword evidence="4" id="KW-1185">Reference proteome</keyword>
<feature type="compositionally biased region" description="Acidic residues" evidence="1">
    <location>
        <begin position="22"/>
        <end position="37"/>
    </location>
</feature>
<dbReference type="Pfam" id="PF02260">
    <property type="entry name" value="FATC"/>
    <property type="match status" value="1"/>
</dbReference>
<dbReference type="SMART" id="SM01343">
    <property type="entry name" value="FATC"/>
    <property type="match status" value="1"/>
</dbReference>
<dbReference type="EMBL" id="JAGDFL010000198">
    <property type="protein sequence ID" value="KAG7395598.1"/>
    <property type="molecule type" value="Genomic_DNA"/>
</dbReference>
<sequence length="128" mass="13940">MADRFSTSEDENHGVGSGTAPLEDETEEEEEQGDTDDVITVAEGNSDVLGTDSGNGSNDSNASPSLDRTEPKSQYGLQVLKRIEDKLLGIVTEMTPVMTVEQQAAWLIDEATNVDNLCVMYEGWTPWI</sequence>
<evidence type="ECO:0000313" key="4">
    <source>
        <dbReference type="Proteomes" id="UP000693981"/>
    </source>
</evidence>
<dbReference type="Proteomes" id="UP000693981">
    <property type="component" value="Unassembled WGS sequence"/>
</dbReference>
<organism evidence="3 4">
    <name type="scientific">Phytophthora boehmeriae</name>
    <dbReference type="NCBI Taxonomy" id="109152"/>
    <lineage>
        <taxon>Eukaryota</taxon>
        <taxon>Sar</taxon>
        <taxon>Stramenopiles</taxon>
        <taxon>Oomycota</taxon>
        <taxon>Peronosporomycetes</taxon>
        <taxon>Peronosporales</taxon>
        <taxon>Peronosporaceae</taxon>
        <taxon>Phytophthora</taxon>
    </lineage>
</organism>
<dbReference type="GO" id="GO:0005634">
    <property type="term" value="C:nucleus"/>
    <property type="evidence" value="ECO:0007669"/>
    <property type="project" value="TreeGrafter"/>
</dbReference>
<feature type="compositionally biased region" description="Low complexity" evidence="1">
    <location>
        <begin position="52"/>
        <end position="61"/>
    </location>
</feature>
<dbReference type="InterPro" id="IPR050517">
    <property type="entry name" value="DDR_Repair_Kinase"/>
</dbReference>
<proteinExistence type="predicted"/>
<reference evidence="3" key="1">
    <citation type="submission" date="2021-02" db="EMBL/GenBank/DDBJ databases">
        <authorList>
            <person name="Palmer J.M."/>
        </authorList>
    </citation>
    <scope>NUCLEOTIDE SEQUENCE</scope>
    <source>
        <strain evidence="3">SCRP23</strain>
    </source>
</reference>
<protein>
    <recommendedName>
        <fullName evidence="2">FATC domain-containing protein</fullName>
    </recommendedName>
</protein>
<dbReference type="PROSITE" id="PS51190">
    <property type="entry name" value="FATC"/>
    <property type="match status" value="1"/>
</dbReference>
<evidence type="ECO:0000259" key="2">
    <source>
        <dbReference type="PROSITE" id="PS51190"/>
    </source>
</evidence>
<dbReference type="OrthoDB" id="381190at2759"/>
<dbReference type="InterPro" id="IPR003152">
    <property type="entry name" value="FATC_dom"/>
</dbReference>
<dbReference type="GO" id="GO:0004674">
    <property type="term" value="F:protein serine/threonine kinase activity"/>
    <property type="evidence" value="ECO:0007669"/>
    <property type="project" value="TreeGrafter"/>
</dbReference>
<accession>A0A8T1WTH9</accession>